<evidence type="ECO:0000256" key="10">
    <source>
        <dbReference type="SAM" id="MobiDB-lite"/>
    </source>
</evidence>
<dbReference type="RefSeq" id="WP_015660847.1">
    <property type="nucleotide sequence ID" value="NC_020504.1"/>
</dbReference>
<dbReference type="EMBL" id="HE971709">
    <property type="protein sequence ID" value="CCK30511.1"/>
    <property type="molecule type" value="Genomic_DNA"/>
</dbReference>
<keyword evidence="8 9" id="KW-0472">Membrane</keyword>
<evidence type="ECO:0000259" key="11">
    <source>
        <dbReference type="PROSITE" id="PS50928"/>
    </source>
</evidence>
<sequence>MSTGTGVRVTEPPAHPAPRKLAGPRFRPGETAFRLLLLCCLAVGIIFLGVLITYVLVEAWPRLDSRLWENFPSIRRPENAGAQSAIFGTIWVIAFTALFCLPTGIMAAIYLEEYADQNRWYNRMIELNIQNLAAVPSIIYGILGLGLLARELDLGTTVLTASLTLSLLVLPVVIIASREAIRAVPQSIRQASLALGATQWQTIWRQVLPAAVPGIATGSILALSRAIGEAAPLLLLGAVTYVAFNPEGLESAYTVLPIQIFGWISQSREEFHHLAAAGIVILLAILLLMNAAAIWLRNRFSKRW</sequence>
<dbReference type="PROSITE" id="PS50928">
    <property type="entry name" value="ABC_TM1"/>
    <property type="match status" value="1"/>
</dbReference>
<dbReference type="Gene3D" id="1.10.3720.10">
    <property type="entry name" value="MetI-like"/>
    <property type="match status" value="1"/>
</dbReference>
<dbReference type="InterPro" id="IPR035906">
    <property type="entry name" value="MetI-like_sf"/>
</dbReference>
<dbReference type="OrthoDB" id="9785113at2"/>
<comment type="function">
    <text evidence="1">Part of the binding-protein-dependent transport system for phosphate; probably responsible for the translocation of the substrate across the membrane.</text>
</comment>
<comment type="similarity">
    <text evidence="3 9">Belongs to the binding-protein-dependent transport system permease family. CysTW subfamily.</text>
</comment>
<dbReference type="GO" id="GO:0035435">
    <property type="term" value="P:phosphate ion transmembrane transport"/>
    <property type="evidence" value="ECO:0007669"/>
    <property type="project" value="InterPro"/>
</dbReference>
<evidence type="ECO:0000256" key="1">
    <source>
        <dbReference type="ARBA" id="ARBA00003510"/>
    </source>
</evidence>
<name>K4R2J8_STRDJ</name>
<dbReference type="GO" id="GO:0005315">
    <property type="term" value="F:phosphate transmembrane transporter activity"/>
    <property type="evidence" value="ECO:0007669"/>
    <property type="project" value="InterPro"/>
</dbReference>
<evidence type="ECO:0000256" key="3">
    <source>
        <dbReference type="ARBA" id="ARBA00007069"/>
    </source>
</evidence>
<dbReference type="GO" id="GO:0005886">
    <property type="term" value="C:plasma membrane"/>
    <property type="evidence" value="ECO:0007669"/>
    <property type="project" value="UniProtKB-SubCell"/>
</dbReference>
<keyword evidence="4" id="KW-0813">Transport</keyword>
<feature type="transmembrane region" description="Helical" evidence="9">
    <location>
        <begin position="35"/>
        <end position="57"/>
    </location>
</feature>
<evidence type="ECO:0000313" key="13">
    <source>
        <dbReference type="Proteomes" id="UP000008043"/>
    </source>
</evidence>
<evidence type="ECO:0000256" key="4">
    <source>
        <dbReference type="ARBA" id="ARBA00022448"/>
    </source>
</evidence>
<dbReference type="KEGG" id="sdv:BN159_6132"/>
<gene>
    <name evidence="12" type="ORF">BN159_6132</name>
</gene>
<feature type="transmembrane region" description="Helical" evidence="9">
    <location>
        <begin position="274"/>
        <end position="296"/>
    </location>
</feature>
<keyword evidence="6 9" id="KW-0812">Transmembrane</keyword>
<dbReference type="PANTHER" id="PTHR43470">
    <property type="entry name" value="PHOSPHATE TRANSPORT SYSTEM PERMEASE PROTEIN PSTA-RELATED"/>
    <property type="match status" value="1"/>
</dbReference>
<evidence type="ECO:0000313" key="12">
    <source>
        <dbReference type="EMBL" id="CCK30511.1"/>
    </source>
</evidence>
<feature type="transmembrane region" description="Helical" evidence="9">
    <location>
        <begin position="132"/>
        <end position="149"/>
    </location>
</feature>
<comment type="subcellular location">
    <subcellularLocation>
        <location evidence="2 9">Cell membrane</location>
        <topology evidence="2 9">Multi-pass membrane protein</topology>
    </subcellularLocation>
</comment>
<dbReference type="eggNOG" id="COG0581">
    <property type="taxonomic scope" value="Bacteria"/>
</dbReference>
<dbReference type="NCBIfam" id="TIGR00974">
    <property type="entry name" value="3a0107s02c"/>
    <property type="match status" value="1"/>
</dbReference>
<feature type="transmembrane region" description="Helical" evidence="9">
    <location>
        <begin position="155"/>
        <end position="176"/>
    </location>
</feature>
<keyword evidence="7 9" id="KW-1133">Transmembrane helix</keyword>
<proteinExistence type="inferred from homology"/>
<dbReference type="InterPro" id="IPR000515">
    <property type="entry name" value="MetI-like"/>
</dbReference>
<dbReference type="PATRIC" id="fig|1214101.3.peg.6215"/>
<accession>K4R2J8</accession>
<feature type="domain" description="ABC transmembrane type-1" evidence="11">
    <location>
        <begin position="86"/>
        <end position="292"/>
    </location>
</feature>
<evidence type="ECO:0000256" key="7">
    <source>
        <dbReference type="ARBA" id="ARBA00022989"/>
    </source>
</evidence>
<dbReference type="InterPro" id="IPR005672">
    <property type="entry name" value="Phosphate_PstA"/>
</dbReference>
<feature type="transmembrane region" description="Helical" evidence="9">
    <location>
        <begin position="226"/>
        <end position="244"/>
    </location>
</feature>
<dbReference type="AlphaFoldDB" id="K4R2J8"/>
<keyword evidence="13" id="KW-1185">Reference proteome</keyword>
<dbReference type="Pfam" id="PF00528">
    <property type="entry name" value="BPD_transp_1"/>
    <property type="match status" value="1"/>
</dbReference>
<keyword evidence="5 9" id="KW-1003">Cell membrane</keyword>
<evidence type="ECO:0000256" key="6">
    <source>
        <dbReference type="ARBA" id="ARBA00022692"/>
    </source>
</evidence>
<evidence type="ECO:0000256" key="8">
    <source>
        <dbReference type="ARBA" id="ARBA00023136"/>
    </source>
</evidence>
<organism evidence="12 13">
    <name type="scientific">Streptomyces davaonensis (strain DSM 101723 / JCM 4913 / KCC S-0913 / 768)</name>
    <dbReference type="NCBI Taxonomy" id="1214101"/>
    <lineage>
        <taxon>Bacteria</taxon>
        <taxon>Bacillati</taxon>
        <taxon>Actinomycetota</taxon>
        <taxon>Actinomycetes</taxon>
        <taxon>Kitasatosporales</taxon>
        <taxon>Streptomycetaceae</taxon>
        <taxon>Streptomyces</taxon>
    </lineage>
</organism>
<evidence type="ECO:0000256" key="9">
    <source>
        <dbReference type="RuleBase" id="RU363043"/>
    </source>
</evidence>
<evidence type="ECO:0000256" key="2">
    <source>
        <dbReference type="ARBA" id="ARBA00004651"/>
    </source>
</evidence>
<dbReference type="STRING" id="1214101.BN159_6132"/>
<protein>
    <recommendedName>
        <fullName evidence="9">Phosphate transport system permease protein PstA</fullName>
    </recommendedName>
</protein>
<feature type="transmembrane region" description="Helical" evidence="9">
    <location>
        <begin position="85"/>
        <end position="111"/>
    </location>
</feature>
<dbReference type="Proteomes" id="UP000008043">
    <property type="component" value="Chromosome"/>
</dbReference>
<evidence type="ECO:0000256" key="5">
    <source>
        <dbReference type="ARBA" id="ARBA00022475"/>
    </source>
</evidence>
<dbReference type="PANTHER" id="PTHR43470:SF5">
    <property type="entry name" value="PHOSPHATE TRANSPORT SYSTEM PERMEASE PROTEIN PSTA"/>
    <property type="match status" value="1"/>
</dbReference>
<feature type="region of interest" description="Disordered" evidence="10">
    <location>
        <begin position="1"/>
        <end position="21"/>
    </location>
</feature>
<dbReference type="SUPFAM" id="SSF161098">
    <property type="entry name" value="MetI-like"/>
    <property type="match status" value="1"/>
</dbReference>
<dbReference type="HOGENOM" id="CLU_033621_2_1_11"/>
<reference evidence="12 13" key="1">
    <citation type="journal article" date="2012" name="J. Bacteriol.">
        <title>Genome sequence of the bacterium Streptomyces davawensis JCM 4913 and heterologous production of the unique antibiotic roseoflavin.</title>
        <authorList>
            <person name="Jankowitsch F."/>
            <person name="Schwarz J."/>
            <person name="Ruckert C."/>
            <person name="Gust B."/>
            <person name="Szczepanowski R."/>
            <person name="Blom J."/>
            <person name="Pelzer S."/>
            <person name="Kalinowski J."/>
            <person name="Mack M."/>
        </authorList>
    </citation>
    <scope>NUCLEOTIDE SEQUENCE [LARGE SCALE GENOMIC DNA]</scope>
    <source>
        <strain evidence="13">DSM 101723 / JCM 4913 / KCC S-0913 / 768</strain>
    </source>
</reference>
<dbReference type="CDD" id="cd06261">
    <property type="entry name" value="TM_PBP2"/>
    <property type="match status" value="1"/>
</dbReference>